<dbReference type="AlphaFoldDB" id="A0A382ZF96"/>
<gene>
    <name evidence="1" type="ORF">METZ01_LOCUS446202</name>
</gene>
<dbReference type="Gene3D" id="3.90.1150.10">
    <property type="entry name" value="Aspartate Aminotransferase, domain 1"/>
    <property type="match status" value="1"/>
</dbReference>
<dbReference type="EMBL" id="UINC01182884">
    <property type="protein sequence ID" value="SVD93348.1"/>
    <property type="molecule type" value="Genomic_DNA"/>
</dbReference>
<evidence type="ECO:0008006" key="2">
    <source>
        <dbReference type="Google" id="ProtNLM"/>
    </source>
</evidence>
<proteinExistence type="predicted"/>
<evidence type="ECO:0000313" key="1">
    <source>
        <dbReference type="EMBL" id="SVD93348.1"/>
    </source>
</evidence>
<dbReference type="InterPro" id="IPR015422">
    <property type="entry name" value="PyrdxlP-dep_Trfase_small"/>
</dbReference>
<feature type="non-terminal residue" evidence="1">
    <location>
        <position position="1"/>
    </location>
</feature>
<accession>A0A382ZF96</accession>
<reference evidence="1" key="1">
    <citation type="submission" date="2018-05" db="EMBL/GenBank/DDBJ databases">
        <authorList>
            <person name="Lanie J.A."/>
            <person name="Ng W.-L."/>
            <person name="Kazmierczak K.M."/>
            <person name="Andrzejewski T.M."/>
            <person name="Davidsen T.M."/>
            <person name="Wayne K.J."/>
            <person name="Tettelin H."/>
            <person name="Glass J.I."/>
            <person name="Rusch D."/>
            <person name="Podicherti R."/>
            <person name="Tsui H.-C.T."/>
            <person name="Winkler M.E."/>
        </authorList>
    </citation>
    <scope>NUCLEOTIDE SEQUENCE</scope>
</reference>
<name>A0A382ZF96_9ZZZZ</name>
<sequence>SLRPFRFQTRLAAGLEEAERAAGEVLCLPIYPALGDEELVRVSDSLIDAVGA</sequence>
<organism evidence="1">
    <name type="scientific">marine metagenome</name>
    <dbReference type="NCBI Taxonomy" id="408172"/>
    <lineage>
        <taxon>unclassified sequences</taxon>
        <taxon>metagenomes</taxon>
        <taxon>ecological metagenomes</taxon>
    </lineage>
</organism>
<protein>
    <recommendedName>
        <fullName evidence="2">DegT/DnrJ/EryC1/StrS aminotransferase family protein</fullName>
    </recommendedName>
</protein>